<accession>A0AAD9DN46</accession>
<comment type="caution">
    <text evidence="2">The sequence shown here is derived from an EMBL/GenBank/DDBJ whole genome shotgun (WGS) entry which is preliminary data.</text>
</comment>
<keyword evidence="3" id="KW-1185">Reference proteome</keyword>
<name>A0AAD9DN46_9TELE</name>
<dbReference type="AlphaFoldDB" id="A0AAD9DN46"/>
<gene>
    <name evidence="2" type="ORF">P4O66_002628</name>
</gene>
<protein>
    <submittedName>
        <fullName evidence="2">Uncharacterized protein</fullName>
    </submittedName>
</protein>
<dbReference type="Proteomes" id="UP001239994">
    <property type="component" value="Unassembled WGS sequence"/>
</dbReference>
<evidence type="ECO:0000313" key="3">
    <source>
        <dbReference type="Proteomes" id="UP001239994"/>
    </source>
</evidence>
<organism evidence="2 3">
    <name type="scientific">Electrophorus voltai</name>
    <dbReference type="NCBI Taxonomy" id="2609070"/>
    <lineage>
        <taxon>Eukaryota</taxon>
        <taxon>Metazoa</taxon>
        <taxon>Chordata</taxon>
        <taxon>Craniata</taxon>
        <taxon>Vertebrata</taxon>
        <taxon>Euteleostomi</taxon>
        <taxon>Actinopterygii</taxon>
        <taxon>Neopterygii</taxon>
        <taxon>Teleostei</taxon>
        <taxon>Ostariophysi</taxon>
        <taxon>Gymnotiformes</taxon>
        <taxon>Gymnotoidei</taxon>
        <taxon>Gymnotidae</taxon>
        <taxon>Electrophorus</taxon>
    </lineage>
</organism>
<evidence type="ECO:0000256" key="1">
    <source>
        <dbReference type="SAM" id="MobiDB-lite"/>
    </source>
</evidence>
<proteinExistence type="predicted"/>
<feature type="region of interest" description="Disordered" evidence="1">
    <location>
        <begin position="98"/>
        <end position="120"/>
    </location>
</feature>
<dbReference type="EMBL" id="JAROKS010000022">
    <property type="protein sequence ID" value="KAK1788820.1"/>
    <property type="molecule type" value="Genomic_DNA"/>
</dbReference>
<reference evidence="2" key="1">
    <citation type="submission" date="2023-03" db="EMBL/GenBank/DDBJ databases">
        <title>Electrophorus voltai genome.</title>
        <authorList>
            <person name="Bian C."/>
        </authorList>
    </citation>
    <scope>NUCLEOTIDE SEQUENCE</scope>
    <source>
        <strain evidence="2">CB-2022</strain>
        <tissue evidence="2">Muscle</tissue>
    </source>
</reference>
<evidence type="ECO:0000313" key="2">
    <source>
        <dbReference type="EMBL" id="KAK1788820.1"/>
    </source>
</evidence>
<sequence length="120" mass="13172">MAGFWAECSRWAMKFTPSANLVFSSQARRPERCVRNPCMHGEKACVQAPVSVNLHFMSIVSNMTTPRVLFRLSAVPVLVNTLRFGLLGRRDSPLHRAALGKAERATDAVGARPRPRPAGG</sequence>